<evidence type="ECO:0000256" key="2">
    <source>
        <dbReference type="ARBA" id="ARBA00005417"/>
    </source>
</evidence>
<accession>A0A1H1VMZ3</accession>
<dbReference type="Gene3D" id="3.40.50.300">
    <property type="entry name" value="P-loop containing nucleotide triphosphate hydrolases"/>
    <property type="match status" value="1"/>
</dbReference>
<gene>
    <name evidence="9" type="ORF">SAMN04489812_3278</name>
</gene>
<dbReference type="PROSITE" id="PS50893">
    <property type="entry name" value="ABC_TRANSPORTER_2"/>
    <property type="match status" value="1"/>
</dbReference>
<dbReference type="GO" id="GO:0005886">
    <property type="term" value="C:plasma membrane"/>
    <property type="evidence" value="ECO:0007669"/>
    <property type="project" value="UniProtKB-SubCell"/>
</dbReference>
<keyword evidence="4" id="KW-1003">Cell membrane</keyword>
<evidence type="ECO:0000259" key="8">
    <source>
        <dbReference type="PROSITE" id="PS50893"/>
    </source>
</evidence>
<proteinExistence type="inferred from homology"/>
<dbReference type="Proteomes" id="UP000199103">
    <property type="component" value="Chromosome I"/>
</dbReference>
<dbReference type="CDD" id="cd03257">
    <property type="entry name" value="ABC_NikE_OppD_transporters"/>
    <property type="match status" value="1"/>
</dbReference>
<dbReference type="EMBL" id="LT629772">
    <property type="protein sequence ID" value="SDS86065.1"/>
    <property type="molecule type" value="Genomic_DNA"/>
</dbReference>
<dbReference type="SUPFAM" id="SSF52540">
    <property type="entry name" value="P-loop containing nucleoside triphosphate hydrolases"/>
    <property type="match status" value="1"/>
</dbReference>
<keyword evidence="10" id="KW-1185">Reference proteome</keyword>
<comment type="subcellular location">
    <subcellularLocation>
        <location evidence="1">Cell membrane</location>
        <topology evidence="1">Peripheral membrane protein</topology>
    </subcellularLocation>
</comment>
<reference evidence="9 10" key="1">
    <citation type="submission" date="2016-10" db="EMBL/GenBank/DDBJ databases">
        <authorList>
            <person name="de Groot N.N."/>
        </authorList>
    </citation>
    <scope>NUCLEOTIDE SEQUENCE [LARGE SCALE GENOMIC DNA]</scope>
    <source>
        <strain evidence="9 10">DSM 21800</strain>
    </source>
</reference>
<evidence type="ECO:0000256" key="3">
    <source>
        <dbReference type="ARBA" id="ARBA00022448"/>
    </source>
</evidence>
<evidence type="ECO:0000313" key="9">
    <source>
        <dbReference type="EMBL" id="SDS86065.1"/>
    </source>
</evidence>
<dbReference type="GO" id="GO:0005524">
    <property type="term" value="F:ATP binding"/>
    <property type="evidence" value="ECO:0007669"/>
    <property type="project" value="UniProtKB-KW"/>
</dbReference>
<dbReference type="InterPro" id="IPR050388">
    <property type="entry name" value="ABC_Ni/Peptide_Import"/>
</dbReference>
<comment type="similarity">
    <text evidence="2">Belongs to the ABC transporter superfamily.</text>
</comment>
<organism evidence="9 10">
    <name type="scientific">Microlunatus soli</name>
    <dbReference type="NCBI Taxonomy" id="630515"/>
    <lineage>
        <taxon>Bacteria</taxon>
        <taxon>Bacillati</taxon>
        <taxon>Actinomycetota</taxon>
        <taxon>Actinomycetes</taxon>
        <taxon>Propionibacteriales</taxon>
        <taxon>Propionibacteriaceae</taxon>
        <taxon>Microlunatus</taxon>
    </lineage>
</organism>
<dbReference type="AlphaFoldDB" id="A0A1H1VMZ3"/>
<dbReference type="InterPro" id="IPR003439">
    <property type="entry name" value="ABC_transporter-like_ATP-bd"/>
</dbReference>
<dbReference type="STRING" id="630515.SAMN04489812_3278"/>
<dbReference type="PANTHER" id="PTHR43297">
    <property type="entry name" value="OLIGOPEPTIDE TRANSPORT ATP-BINDING PROTEIN APPD"/>
    <property type="match status" value="1"/>
</dbReference>
<protein>
    <submittedName>
        <fullName evidence="9">ABC transporter</fullName>
    </submittedName>
</protein>
<dbReference type="PANTHER" id="PTHR43297:SF2">
    <property type="entry name" value="DIPEPTIDE TRANSPORT ATP-BINDING PROTEIN DPPD"/>
    <property type="match status" value="1"/>
</dbReference>
<keyword evidence="6" id="KW-0067">ATP-binding</keyword>
<feature type="domain" description="ABC transporter" evidence="8">
    <location>
        <begin position="9"/>
        <end position="232"/>
    </location>
</feature>
<dbReference type="Pfam" id="PF00005">
    <property type="entry name" value="ABC_tran"/>
    <property type="match status" value="1"/>
</dbReference>
<name>A0A1H1VMZ3_9ACTN</name>
<dbReference type="RefSeq" id="WP_231919876.1">
    <property type="nucleotide sequence ID" value="NZ_LT629772.1"/>
</dbReference>
<dbReference type="SMART" id="SM00382">
    <property type="entry name" value="AAA"/>
    <property type="match status" value="1"/>
</dbReference>
<dbReference type="GO" id="GO:0016887">
    <property type="term" value="F:ATP hydrolysis activity"/>
    <property type="evidence" value="ECO:0007669"/>
    <property type="project" value="InterPro"/>
</dbReference>
<sequence length="235" mass="24793">MTPAAEPTLSVLDLRISFAPTADSAAARPREVVHGIGFDLHPGRVLALVGESGSGKSVTAMSVLGLLPGTARVSGSIRLGGQELLGIDNDTLRKVRGGRVGTIFQEPMNALNPVFTIGNQIAEALRTHDRSLTAAAAGSRVLDLLEQVEVRDPRRIARSYPHEASGGQLQRAMIAMAIGNDPLALIADEPTTALDVTVQAQILALIGELTARLGTSVLLITHDMGWWPTSPMTSR</sequence>
<dbReference type="InterPro" id="IPR027417">
    <property type="entry name" value="P-loop_NTPase"/>
</dbReference>
<dbReference type="InterPro" id="IPR003593">
    <property type="entry name" value="AAA+_ATPase"/>
</dbReference>
<evidence type="ECO:0000256" key="6">
    <source>
        <dbReference type="ARBA" id="ARBA00022840"/>
    </source>
</evidence>
<keyword evidence="7" id="KW-0472">Membrane</keyword>
<evidence type="ECO:0000313" key="10">
    <source>
        <dbReference type="Proteomes" id="UP000199103"/>
    </source>
</evidence>
<evidence type="ECO:0000256" key="1">
    <source>
        <dbReference type="ARBA" id="ARBA00004202"/>
    </source>
</evidence>
<evidence type="ECO:0000256" key="5">
    <source>
        <dbReference type="ARBA" id="ARBA00022741"/>
    </source>
</evidence>
<keyword evidence="3" id="KW-0813">Transport</keyword>
<evidence type="ECO:0000256" key="4">
    <source>
        <dbReference type="ARBA" id="ARBA00022475"/>
    </source>
</evidence>
<keyword evidence="5" id="KW-0547">Nucleotide-binding</keyword>
<evidence type="ECO:0000256" key="7">
    <source>
        <dbReference type="ARBA" id="ARBA00023136"/>
    </source>
</evidence>